<keyword evidence="4" id="KW-1185">Reference proteome</keyword>
<dbReference type="AlphaFoldDB" id="A0AAV0KTI6"/>
<evidence type="ECO:0000256" key="1">
    <source>
        <dbReference type="SAM" id="MobiDB-lite"/>
    </source>
</evidence>
<proteinExistence type="predicted"/>
<evidence type="ECO:0000313" key="4">
    <source>
        <dbReference type="Proteomes" id="UP001154282"/>
    </source>
</evidence>
<organism evidence="3 4">
    <name type="scientific">Linum tenue</name>
    <dbReference type="NCBI Taxonomy" id="586396"/>
    <lineage>
        <taxon>Eukaryota</taxon>
        <taxon>Viridiplantae</taxon>
        <taxon>Streptophyta</taxon>
        <taxon>Embryophyta</taxon>
        <taxon>Tracheophyta</taxon>
        <taxon>Spermatophyta</taxon>
        <taxon>Magnoliopsida</taxon>
        <taxon>eudicotyledons</taxon>
        <taxon>Gunneridae</taxon>
        <taxon>Pentapetalae</taxon>
        <taxon>rosids</taxon>
        <taxon>fabids</taxon>
        <taxon>Malpighiales</taxon>
        <taxon>Linaceae</taxon>
        <taxon>Linum</taxon>
    </lineage>
</organism>
<keyword evidence="2" id="KW-0812">Transmembrane</keyword>
<keyword evidence="2" id="KW-0472">Membrane</keyword>
<reference evidence="3" key="1">
    <citation type="submission" date="2022-08" db="EMBL/GenBank/DDBJ databases">
        <authorList>
            <person name="Gutierrez-Valencia J."/>
        </authorList>
    </citation>
    <scope>NUCLEOTIDE SEQUENCE</scope>
</reference>
<evidence type="ECO:0000256" key="2">
    <source>
        <dbReference type="SAM" id="Phobius"/>
    </source>
</evidence>
<gene>
    <name evidence="3" type="ORF">LITE_LOCUS19829</name>
</gene>
<comment type="caution">
    <text evidence="3">The sequence shown here is derived from an EMBL/GenBank/DDBJ whole genome shotgun (WGS) entry which is preliminary data.</text>
</comment>
<dbReference type="Proteomes" id="UP001154282">
    <property type="component" value="Unassembled WGS sequence"/>
</dbReference>
<keyword evidence="2" id="KW-1133">Transmembrane helix</keyword>
<feature type="transmembrane region" description="Helical" evidence="2">
    <location>
        <begin position="61"/>
        <end position="84"/>
    </location>
</feature>
<protein>
    <submittedName>
        <fullName evidence="3">Uncharacterized protein</fullName>
    </submittedName>
</protein>
<sequence length="128" mass="13410">MKGSKLQASSTAGTVKPVDNGGCRSNVPVHGTGGSSEFGLHGPMATPEDGSSVAPITGVQIHVIIFVGLIHYLKILLSALFLPCTKESERWRGGTIAAHLSEKSAKGFFIVVGALLAKSVMDFLFENN</sequence>
<feature type="region of interest" description="Disordered" evidence="1">
    <location>
        <begin position="1"/>
        <end position="44"/>
    </location>
</feature>
<name>A0AAV0KTI6_9ROSI</name>
<feature type="compositionally biased region" description="Polar residues" evidence="1">
    <location>
        <begin position="1"/>
        <end position="13"/>
    </location>
</feature>
<evidence type="ECO:0000313" key="3">
    <source>
        <dbReference type="EMBL" id="CAI0424168.1"/>
    </source>
</evidence>
<accession>A0AAV0KTI6</accession>
<dbReference type="EMBL" id="CAMGYJ010000005">
    <property type="protein sequence ID" value="CAI0424168.1"/>
    <property type="molecule type" value="Genomic_DNA"/>
</dbReference>